<name>A0ABW3KML9_9FLAO</name>
<evidence type="ECO:0000313" key="1">
    <source>
        <dbReference type="EMBL" id="MFD1015050.1"/>
    </source>
</evidence>
<keyword evidence="2" id="KW-1185">Reference proteome</keyword>
<sequence length="88" mass="10130">MSIWILDLQLKSKLNQNKNMATFEIKTKRAMNVQGKYVDAGLSVQVNSMFSNPFDEVDKIDKAFKRVHGIDLKPEGYLSLGYLEYRSI</sequence>
<gene>
    <name evidence="1" type="ORF">ACFQ13_03865</name>
</gene>
<dbReference type="InterPro" id="IPR046138">
    <property type="entry name" value="DUF6140"/>
</dbReference>
<comment type="caution">
    <text evidence="1">The sequence shown here is derived from an EMBL/GenBank/DDBJ whole genome shotgun (WGS) entry which is preliminary data.</text>
</comment>
<evidence type="ECO:0000313" key="2">
    <source>
        <dbReference type="Proteomes" id="UP001597086"/>
    </source>
</evidence>
<reference evidence="2" key="1">
    <citation type="journal article" date="2019" name="Int. J. Syst. Evol. Microbiol.">
        <title>The Global Catalogue of Microorganisms (GCM) 10K type strain sequencing project: providing services to taxonomists for standard genome sequencing and annotation.</title>
        <authorList>
            <consortium name="The Broad Institute Genomics Platform"/>
            <consortium name="The Broad Institute Genome Sequencing Center for Infectious Disease"/>
            <person name="Wu L."/>
            <person name="Ma J."/>
        </authorList>
    </citation>
    <scope>NUCLEOTIDE SEQUENCE [LARGE SCALE GENOMIC DNA]</scope>
    <source>
        <strain evidence="2">CCUG 56098</strain>
    </source>
</reference>
<accession>A0ABW3KML9</accession>
<organism evidence="1 2">
    <name type="scientific">Winogradskyella rapida</name>
    <dbReference type="NCBI Taxonomy" id="549701"/>
    <lineage>
        <taxon>Bacteria</taxon>
        <taxon>Pseudomonadati</taxon>
        <taxon>Bacteroidota</taxon>
        <taxon>Flavobacteriia</taxon>
        <taxon>Flavobacteriales</taxon>
        <taxon>Flavobacteriaceae</taxon>
        <taxon>Winogradskyella</taxon>
    </lineage>
</organism>
<dbReference type="Proteomes" id="UP001597086">
    <property type="component" value="Unassembled WGS sequence"/>
</dbReference>
<proteinExistence type="predicted"/>
<dbReference type="Pfam" id="PF19637">
    <property type="entry name" value="DUF6140"/>
    <property type="match status" value="1"/>
</dbReference>
<dbReference type="EMBL" id="JBHTKM010000017">
    <property type="protein sequence ID" value="MFD1015050.1"/>
    <property type="molecule type" value="Genomic_DNA"/>
</dbReference>
<protein>
    <submittedName>
        <fullName evidence="1">DUF6140 family protein</fullName>
    </submittedName>
</protein>